<feature type="transmembrane region" description="Helical" evidence="8">
    <location>
        <begin position="748"/>
        <end position="772"/>
    </location>
</feature>
<dbReference type="Pfam" id="PF07859">
    <property type="entry name" value="Abhydrolase_3"/>
    <property type="match status" value="2"/>
</dbReference>
<evidence type="ECO:0000256" key="6">
    <source>
        <dbReference type="PROSITE-ProRule" id="PRU10038"/>
    </source>
</evidence>
<feature type="transmembrane region" description="Helical" evidence="8">
    <location>
        <begin position="657"/>
        <end position="675"/>
    </location>
</feature>
<organism evidence="10 11">
    <name type="scientific">Aspergillus granulosus</name>
    <dbReference type="NCBI Taxonomy" id="176169"/>
    <lineage>
        <taxon>Eukaryota</taxon>
        <taxon>Fungi</taxon>
        <taxon>Dikarya</taxon>
        <taxon>Ascomycota</taxon>
        <taxon>Pezizomycotina</taxon>
        <taxon>Eurotiomycetes</taxon>
        <taxon>Eurotiomycetidae</taxon>
        <taxon>Eurotiales</taxon>
        <taxon>Aspergillaceae</taxon>
        <taxon>Aspergillus</taxon>
        <taxon>Aspergillus subgen. Nidulantes</taxon>
    </lineage>
</organism>
<evidence type="ECO:0000256" key="4">
    <source>
        <dbReference type="ARBA" id="ARBA00022989"/>
    </source>
</evidence>
<evidence type="ECO:0000259" key="9">
    <source>
        <dbReference type="PROSITE" id="PS50991"/>
    </source>
</evidence>
<dbReference type="PROSITE" id="PS01174">
    <property type="entry name" value="LIPASE_GDXG_SER"/>
    <property type="match status" value="1"/>
</dbReference>
<dbReference type="Pfam" id="PF00682">
    <property type="entry name" value="HMGL-like"/>
    <property type="match status" value="1"/>
</dbReference>
<evidence type="ECO:0000256" key="2">
    <source>
        <dbReference type="ARBA" id="ARBA00007467"/>
    </source>
</evidence>
<feature type="transmembrane region" description="Helical" evidence="8">
    <location>
        <begin position="619"/>
        <end position="637"/>
    </location>
</feature>
<evidence type="ECO:0000256" key="1">
    <source>
        <dbReference type="ARBA" id="ARBA00004127"/>
    </source>
</evidence>
<feature type="active site" evidence="6">
    <location>
        <position position="1071"/>
    </location>
</feature>
<dbReference type="PRINTS" id="PR01315">
    <property type="entry name" value="BATTENIN"/>
</dbReference>
<feature type="transmembrane region" description="Helical" evidence="8">
    <location>
        <begin position="533"/>
        <end position="551"/>
    </location>
</feature>
<dbReference type="InterPro" id="IPR013785">
    <property type="entry name" value="Aldolase_TIM"/>
</dbReference>
<keyword evidence="11" id="KW-1185">Reference proteome</keyword>
<dbReference type="Pfam" id="PF02487">
    <property type="entry name" value="CLN3"/>
    <property type="match status" value="1"/>
</dbReference>
<dbReference type="InterPro" id="IPR003492">
    <property type="entry name" value="Battenin_disease_Cln3"/>
</dbReference>
<dbReference type="PANTHER" id="PTHR23025">
    <property type="entry name" value="TRIACYLGLYCEROL LIPASE"/>
    <property type="match status" value="1"/>
</dbReference>
<evidence type="ECO:0000313" key="10">
    <source>
        <dbReference type="EMBL" id="KAL2820394.1"/>
    </source>
</evidence>
<evidence type="ECO:0000256" key="5">
    <source>
        <dbReference type="ARBA" id="ARBA00023136"/>
    </source>
</evidence>
<keyword evidence="4 8" id="KW-1133">Transmembrane helix</keyword>
<dbReference type="InterPro" id="IPR036259">
    <property type="entry name" value="MFS_trans_sf"/>
</dbReference>
<proteinExistence type="inferred from homology"/>
<feature type="transmembrane region" description="Helical" evidence="8">
    <location>
        <begin position="713"/>
        <end position="736"/>
    </location>
</feature>
<dbReference type="Gene3D" id="3.40.50.1820">
    <property type="entry name" value="alpha/beta hydrolase"/>
    <property type="match status" value="2"/>
</dbReference>
<sequence length="1537" mass="167766">MIKPKLRPGLLAAFRAPQPARRFATEARLTSDHVRIVEVGPRDGLQNEKKAISLETKLQLIEKLAKTGVTTIEAGSFVPAKWVPQMASTAEICEHLLQTPPQSQNTIAYNYLVPNVKGLEALINVMDGIPAPAKGSEATPPTTTTEVSLFAAATEAFSKANTNCSIEESLERINPIVALAKKKDIRVRGYVSVALGCPYEGPDVSPSKVADITATLLEMGADEVSVADTTGMGTAPRTMELLKALKAAGIANTDLALHFHDTYGQALVNTIVGLEHGIRVFDSSVGGLGGCPYSKGATGNVSTEDLIHTIHGLGMHTGIDLEEMSRIGAWISGELGRPNDSRAGKATPMLPLPGSPSVSWARFRAQFAALFHGADPKVCVAFWLFGLINNVLYVIILSAALDLVGPNVPKGVVLLADVLPSFATKLVAPYFIHAVPYSVRIVICVALSALGMLVVALSPAYVDGGTIASKLAGIVLASLSSGLGELSFVGLTHFYGPFSLAAWGSGTGAAGLVGAGAYALATTSLGLKVRTTLLTSALLPAFLAISFFLVLPRSPLHAGYRDVGHGGHADEDAHGDDEDEEREGLLGSSIHSHQSLKHTHARGVGWQNVKANFQRARGLFFPFMLPLLLVYIAEYTINQGVSPTLLFPLKDTPFEHFRAFYPAYNAIYQVGVFISRSSTPFFRVHDLYLPSCLQIVNLVVLTLHSLFDFIPNVYLVFIIIFWEGLLGGLVYVNTFAEIGERVPREDREFSLGATTVSDSGGICIAGFLGMAFEVHLDHVLGRPSTKFRKVQVLAVFLFWSFYLFRGHKHGPPVVRGISSRLTQKLSVWQTTVVVVLWLYLSRNFAKIVGLECPEPLANLYSRSFFRATWITTALDAGFWTAMKVRPNWLRDVASLGCTVYYLFAAEQADDKVRRVRATLTLEHMRVSWNKGTTPYLWALAGLVRPRLTRYPPRAIRIPRPRQSIYTEPTDAWLYFDGPLSALRDQTCIILDIPGGGFVSMTPRHSEDRLLAWAGRTKLPILSLNYKKAPEYPYPYALNECYDVYHSIITTRGRCLGLNGDAPPRIILAGDSAGANLAVGTTLMVLQSSNSGTPLKQGPDSLQAPSGLVLAYPALNMKIESWMTEEQMALIQDKSTNQSVRQRKDMDYQRLTPFTTPGVSFDDFRRNSPLPGRDAEGGVVPDPELDVEVDDKQETPEVRTAYLANDQPKKIQTRLAVSSVISYVNDRILSPEMMRAMIILYIGPHNRPDFNTDYLLSPVLAPEALLAQFPKTYILTGERDPLVDDTVVFAGRLRQAKLHRFQERQELGLEKSSRTFNEKDHVEVSLLPGVSHGFMQMAGFFPDSWKHIYRCAAWIQNLVDLSEVRQSASSSNALPQHSEAESHLTPVRNHRRTLTGESSADEDKPLEMGIGKMTPVSATGHRSSDPGRQGGDDAPIPTSHDSTSKDEGTPSSKLRDDRSTSRGRTGRAKGLGRRRPLAPSKINILPTADWASDPVSPVPLRQRENSLCSLGSEEDLLSRRMSGLAGGLMGLGEGVRTP</sequence>
<dbReference type="PROSITE" id="PS50991">
    <property type="entry name" value="PYR_CT"/>
    <property type="match status" value="1"/>
</dbReference>
<accession>A0ABR4HZ94</accession>
<comment type="subcellular location">
    <subcellularLocation>
        <location evidence="1">Endomembrane system</location>
        <topology evidence="1">Multi-pass membrane protein</topology>
    </subcellularLocation>
</comment>
<feature type="compositionally biased region" description="Basic and acidic residues" evidence="7">
    <location>
        <begin position="1441"/>
        <end position="1459"/>
    </location>
</feature>
<dbReference type="SUPFAM" id="SSF103473">
    <property type="entry name" value="MFS general substrate transporter"/>
    <property type="match status" value="1"/>
</dbReference>
<dbReference type="CDD" id="cd07938">
    <property type="entry name" value="DRE_TIM_HMGL"/>
    <property type="match status" value="1"/>
</dbReference>
<feature type="transmembrane region" description="Helical" evidence="8">
    <location>
        <begin position="500"/>
        <end position="521"/>
    </location>
</feature>
<keyword evidence="3 8" id="KW-0812">Transmembrane</keyword>
<comment type="caution">
    <text evidence="10">The sequence shown here is derived from an EMBL/GenBank/DDBJ whole genome shotgun (WGS) entry which is preliminary data.</text>
</comment>
<dbReference type="Proteomes" id="UP001610334">
    <property type="component" value="Unassembled WGS sequence"/>
</dbReference>
<keyword evidence="5 8" id="KW-0472">Membrane</keyword>
<protein>
    <submittedName>
        <fullName evidence="10">CLN3 protein-domain-containing protein</fullName>
    </submittedName>
</protein>
<dbReference type="InterPro" id="IPR033140">
    <property type="entry name" value="Lipase_GDXG_put_SER_AS"/>
</dbReference>
<dbReference type="EMBL" id="JBFXLT010000007">
    <property type="protein sequence ID" value="KAL2820394.1"/>
    <property type="molecule type" value="Genomic_DNA"/>
</dbReference>
<feature type="transmembrane region" description="Helical" evidence="8">
    <location>
        <begin position="687"/>
        <end position="707"/>
    </location>
</feature>
<evidence type="ECO:0000256" key="8">
    <source>
        <dbReference type="SAM" id="Phobius"/>
    </source>
</evidence>
<dbReference type="SUPFAM" id="SSF53474">
    <property type="entry name" value="alpha/beta-Hydrolases"/>
    <property type="match status" value="1"/>
</dbReference>
<feature type="domain" description="Pyruvate carboxyltransferase" evidence="9">
    <location>
        <begin position="34"/>
        <end position="325"/>
    </location>
</feature>
<dbReference type="InterPro" id="IPR029058">
    <property type="entry name" value="AB_hydrolase_fold"/>
</dbReference>
<feature type="transmembrane region" description="Helical" evidence="8">
    <location>
        <begin position="467"/>
        <end position="488"/>
    </location>
</feature>
<evidence type="ECO:0000313" key="11">
    <source>
        <dbReference type="Proteomes" id="UP001610334"/>
    </source>
</evidence>
<evidence type="ECO:0000256" key="7">
    <source>
        <dbReference type="SAM" id="MobiDB-lite"/>
    </source>
</evidence>
<dbReference type="SUPFAM" id="SSF51569">
    <property type="entry name" value="Aldolase"/>
    <property type="match status" value="1"/>
</dbReference>
<dbReference type="InterPro" id="IPR000891">
    <property type="entry name" value="PYR_CT"/>
</dbReference>
<reference evidence="10 11" key="1">
    <citation type="submission" date="2024-07" db="EMBL/GenBank/DDBJ databases">
        <title>Section-level genome sequencing and comparative genomics of Aspergillus sections Usti and Cavernicolus.</title>
        <authorList>
            <consortium name="Lawrence Berkeley National Laboratory"/>
            <person name="Nybo J.L."/>
            <person name="Vesth T.C."/>
            <person name="Theobald S."/>
            <person name="Frisvad J.C."/>
            <person name="Larsen T.O."/>
            <person name="Kjaerboelling I."/>
            <person name="Rothschild-Mancinelli K."/>
            <person name="Lyhne E.K."/>
            <person name="Kogle M.E."/>
            <person name="Barry K."/>
            <person name="Clum A."/>
            <person name="Na H."/>
            <person name="Ledsgaard L."/>
            <person name="Lin J."/>
            <person name="Lipzen A."/>
            <person name="Kuo A."/>
            <person name="Riley R."/>
            <person name="Mondo S."/>
            <person name="Labutti K."/>
            <person name="Haridas S."/>
            <person name="Pangalinan J."/>
            <person name="Salamov A.A."/>
            <person name="Simmons B.A."/>
            <person name="Magnuson J.K."/>
            <person name="Chen J."/>
            <person name="Drula E."/>
            <person name="Henrissat B."/>
            <person name="Wiebenga A."/>
            <person name="Lubbers R.J."/>
            <person name="Gomes A.C."/>
            <person name="Makela M.R."/>
            <person name="Stajich J."/>
            <person name="Grigoriev I.V."/>
            <person name="Mortensen U.H."/>
            <person name="De Vries R.P."/>
            <person name="Baker S.E."/>
            <person name="Andersen M.R."/>
        </authorList>
    </citation>
    <scope>NUCLEOTIDE SEQUENCE [LARGE SCALE GENOMIC DNA]</scope>
    <source>
        <strain evidence="10 11">CBS 588.65</strain>
    </source>
</reference>
<feature type="compositionally biased region" description="Basic residues" evidence="7">
    <location>
        <begin position="1463"/>
        <end position="1475"/>
    </location>
</feature>
<name>A0ABR4HZ94_9EURO</name>
<dbReference type="PANTHER" id="PTHR23025:SF3">
    <property type="entry name" value="HORMONE-SENSITIVE LIPASE"/>
    <property type="match status" value="1"/>
</dbReference>
<feature type="region of interest" description="Disordered" evidence="7">
    <location>
        <begin position="1369"/>
        <end position="1498"/>
    </location>
</feature>
<comment type="similarity">
    <text evidence="2">Belongs to the battenin family.</text>
</comment>
<dbReference type="Gene3D" id="3.20.20.70">
    <property type="entry name" value="Aldolase class I"/>
    <property type="match status" value="1"/>
</dbReference>
<dbReference type="InterPro" id="IPR013094">
    <property type="entry name" value="AB_hydrolase_3"/>
</dbReference>
<evidence type="ECO:0000256" key="3">
    <source>
        <dbReference type="ARBA" id="ARBA00022692"/>
    </source>
</evidence>
<gene>
    <name evidence="10" type="ORF">BJX63DRAFT_418479</name>
</gene>
<feature type="transmembrane region" description="Helical" evidence="8">
    <location>
        <begin position="380"/>
        <end position="400"/>
    </location>
</feature>
<feature type="transmembrane region" description="Helical" evidence="8">
    <location>
        <begin position="439"/>
        <end position="461"/>
    </location>
</feature>
<dbReference type="NCBIfam" id="NF004283">
    <property type="entry name" value="PRK05692.1"/>
    <property type="match status" value="1"/>
</dbReference>